<organism evidence="10 13">
    <name type="scientific">Candidatus Infernicultor aquiphilus</name>
    <dbReference type="NCBI Taxonomy" id="1805029"/>
    <lineage>
        <taxon>Bacteria</taxon>
        <taxon>Pseudomonadati</taxon>
        <taxon>Atribacterota</taxon>
        <taxon>Candidatus Phoenicimicrobiia</taxon>
        <taxon>Candidatus Pheonicimicrobiales</taxon>
        <taxon>Candidatus Phoenicimicrobiaceae</taxon>
        <taxon>Candidatus Infernicultor</taxon>
    </lineage>
</organism>
<keyword evidence="3" id="KW-0813">Transport</keyword>
<name>A0A2M7K6N7_9BACT</name>
<protein>
    <submittedName>
        <fullName evidence="10">Uncharacterized protein</fullName>
    </submittedName>
</protein>
<dbReference type="InterPro" id="IPR002490">
    <property type="entry name" value="V-ATPase_116kDa_su"/>
</dbReference>
<evidence type="ECO:0000256" key="9">
    <source>
        <dbReference type="SAM" id="Phobius"/>
    </source>
</evidence>
<evidence type="ECO:0000256" key="3">
    <source>
        <dbReference type="ARBA" id="ARBA00022448"/>
    </source>
</evidence>
<sequence>MAICKVKKVNLFTHIELKDKVILELQKAGCIQITDVTTKLATSDLLTYKKIKATEIDSALVEVKYCIDYLSDFKDISKKSGKSIDPLKDIYDYKKLAFLFSNFDSKNIYRKCKELDGTLKELKNRENYLKNLQEHLEEWKELDIKIEDLEGTKNTKLILGKIPLKNYIFCLEEIKKIGQEIEIKKIDKNNKQYKMIIISISEHCHFINKILNKYNFEYFNFPLEFSGTPKNILRDISEELKSIEKKREDIFDISKKIYRENLSLYLAFDYLNICKSRKDIEIYLKQTQKVIIIEGWILEKDINKLKKQLFEENKELEMIFSNPKENDNIPVALINNKFIQPFESITELYGIPQYKEFDPTPLFAPFYFIFFGICLSDAGYGLIMAVLCYFALLKFKFKGTTKKFIKLFFLCGLSTLIIGAIMGSWMGDALNYLPPNILFLKTFLIDKLSLLDPIKNPMPLLLISLSLGVIQIYTGFIIKLIANIKESKMKIGLMDQGSWLLLISGLLLYIIANTITCPVGFKIFTKYLTITGVLSVVITQGRSNKNIILKIAVGIISLYNLIGYISDILSYSRLFALGLSTAVLAVVINTSVLFFKEVPFIGIILVTLVFLAAHLFNMVLGVMGAFVHSTRLQYVEFFTKFYKGGGSPFKPFKTTTKYIKVQISR</sequence>
<keyword evidence="5 9" id="KW-1133">Transmembrane helix</keyword>
<comment type="subcellular location">
    <subcellularLocation>
        <location evidence="1">Membrane</location>
        <topology evidence="1">Multi-pass membrane protein</topology>
    </subcellularLocation>
</comment>
<evidence type="ECO:0000256" key="4">
    <source>
        <dbReference type="ARBA" id="ARBA00022692"/>
    </source>
</evidence>
<feature type="transmembrane region" description="Helical" evidence="9">
    <location>
        <begin position="574"/>
        <end position="595"/>
    </location>
</feature>
<dbReference type="GO" id="GO:0051117">
    <property type="term" value="F:ATPase binding"/>
    <property type="evidence" value="ECO:0007669"/>
    <property type="project" value="TreeGrafter"/>
</dbReference>
<dbReference type="Proteomes" id="UP000231493">
    <property type="component" value="Unassembled WGS sequence"/>
</dbReference>
<feature type="transmembrane region" description="Helical" evidence="9">
    <location>
        <begin position="366"/>
        <end position="392"/>
    </location>
</feature>
<evidence type="ECO:0000256" key="2">
    <source>
        <dbReference type="ARBA" id="ARBA00009904"/>
    </source>
</evidence>
<proteinExistence type="inferred from homology"/>
<dbReference type="GO" id="GO:0046961">
    <property type="term" value="F:proton-transporting ATPase activity, rotational mechanism"/>
    <property type="evidence" value="ECO:0007669"/>
    <property type="project" value="InterPro"/>
</dbReference>
<evidence type="ECO:0000256" key="5">
    <source>
        <dbReference type="ARBA" id="ARBA00022989"/>
    </source>
</evidence>
<feature type="transmembrane region" description="Helical" evidence="9">
    <location>
        <begin position="404"/>
        <end position="426"/>
    </location>
</feature>
<feature type="transmembrane region" description="Helical" evidence="9">
    <location>
        <begin position="458"/>
        <end position="478"/>
    </location>
</feature>
<feature type="transmembrane region" description="Helical" evidence="9">
    <location>
        <begin position="547"/>
        <end position="565"/>
    </location>
</feature>
<evidence type="ECO:0000256" key="6">
    <source>
        <dbReference type="ARBA" id="ARBA00023065"/>
    </source>
</evidence>
<evidence type="ECO:0000256" key="1">
    <source>
        <dbReference type="ARBA" id="ARBA00004141"/>
    </source>
</evidence>
<accession>A0A2M8CFE3</accession>
<keyword evidence="8" id="KW-0175">Coiled coil</keyword>
<feature type="transmembrane region" description="Helical" evidence="9">
    <location>
        <begin position="601"/>
        <end position="627"/>
    </location>
</feature>
<evidence type="ECO:0000313" key="13">
    <source>
        <dbReference type="Proteomes" id="UP000231493"/>
    </source>
</evidence>
<dbReference type="GO" id="GO:0016471">
    <property type="term" value="C:vacuolar proton-transporting V-type ATPase complex"/>
    <property type="evidence" value="ECO:0007669"/>
    <property type="project" value="TreeGrafter"/>
</dbReference>
<dbReference type="PANTHER" id="PTHR11629:SF63">
    <property type="entry name" value="V-TYPE PROTON ATPASE SUBUNIT A"/>
    <property type="match status" value="1"/>
</dbReference>
<keyword evidence="6" id="KW-0406">Ion transport</keyword>
<feature type="coiled-coil region" evidence="8">
    <location>
        <begin position="105"/>
        <end position="152"/>
    </location>
</feature>
<evidence type="ECO:0000313" key="12">
    <source>
        <dbReference type="Proteomes" id="UP000228560"/>
    </source>
</evidence>
<evidence type="ECO:0000256" key="7">
    <source>
        <dbReference type="ARBA" id="ARBA00023136"/>
    </source>
</evidence>
<gene>
    <name evidence="11" type="ORF">CO097_01435</name>
    <name evidence="10" type="ORF">COZ58_06200</name>
</gene>
<comment type="similarity">
    <text evidence="2">Belongs to the V-ATPase 116 kDa subunit family.</text>
</comment>
<dbReference type="Proteomes" id="UP000228560">
    <property type="component" value="Unassembled WGS sequence"/>
</dbReference>
<dbReference type="EMBL" id="PFTV01000037">
    <property type="protein sequence ID" value="PJB57736.1"/>
    <property type="molecule type" value="Genomic_DNA"/>
</dbReference>
<comment type="caution">
    <text evidence="10">The sequence shown here is derived from an EMBL/GenBank/DDBJ whole genome shotgun (WGS) entry which is preliminary data.</text>
</comment>
<dbReference type="Pfam" id="PF01496">
    <property type="entry name" value="V_ATPase_I"/>
    <property type="match status" value="2"/>
</dbReference>
<dbReference type="EMBL" id="PFIP01000127">
    <property type="protein sequence ID" value="PIX33801.1"/>
    <property type="molecule type" value="Genomic_DNA"/>
</dbReference>
<keyword evidence="4 9" id="KW-0812">Transmembrane</keyword>
<reference evidence="10" key="1">
    <citation type="submission" date="2017-09" db="EMBL/GenBank/DDBJ databases">
        <title>Depth-based differentiation of microbial function through sediment-hosted aquifers and enrichment of novel symbionts in the deep terrestrial subsurface.</title>
        <authorList>
            <person name="Probst A.J."/>
            <person name="Ladd B."/>
            <person name="Jarett J.K."/>
            <person name="Geller-Mcgrath D.E."/>
            <person name="Sieber C.M.K."/>
            <person name="Emerson J.B."/>
            <person name="Anantharaman K."/>
            <person name="Thomas B.C."/>
            <person name="Malmstrom R."/>
            <person name="Stieglmeier M."/>
            <person name="Klingl A."/>
            <person name="Woyke T."/>
            <person name="Ryan C.M."/>
            <person name="Banfield J.F."/>
        </authorList>
    </citation>
    <scope>NUCLEOTIDE SEQUENCE</scope>
    <source>
        <strain evidence="10">CG_4_8_14_3_um_filter_34_18</strain>
    </source>
</reference>
<evidence type="ECO:0000313" key="10">
    <source>
        <dbReference type="EMBL" id="PIX33801.1"/>
    </source>
</evidence>
<feature type="transmembrane region" description="Helical" evidence="9">
    <location>
        <begin position="499"/>
        <end position="521"/>
    </location>
</feature>
<dbReference type="GO" id="GO:0033179">
    <property type="term" value="C:proton-transporting V-type ATPase, V0 domain"/>
    <property type="evidence" value="ECO:0007669"/>
    <property type="project" value="InterPro"/>
</dbReference>
<keyword evidence="7 9" id="KW-0472">Membrane</keyword>
<accession>A0A2M7K6N7</accession>
<evidence type="ECO:0000313" key="11">
    <source>
        <dbReference type="EMBL" id="PJB57736.1"/>
    </source>
</evidence>
<evidence type="ECO:0000256" key="8">
    <source>
        <dbReference type="SAM" id="Coils"/>
    </source>
</evidence>
<dbReference type="AlphaFoldDB" id="A0A2M7K6N7"/>
<reference evidence="12 13" key="2">
    <citation type="submission" date="2017-09" db="EMBL/GenBank/DDBJ databases">
        <title>Depth-based differentiation of microbial function through sediment-hosted aquifers and enrichment of novel symbionts in the deep terrestrial subsurface.</title>
        <authorList>
            <person name="Probst A.J."/>
            <person name="Ladd B."/>
            <person name="Jarett J.K."/>
            <person name="Geller-Mcgrath D.E."/>
            <person name="Sieber C.M."/>
            <person name="Emerson J.B."/>
            <person name="Anantharaman K."/>
            <person name="Thomas B.C."/>
            <person name="Malmstrom R."/>
            <person name="Stieglmeier M."/>
            <person name="Klingl A."/>
            <person name="Woyke T."/>
            <person name="Ryan C.M."/>
            <person name="Banfield J.F."/>
        </authorList>
    </citation>
    <scope>NUCLEOTIDE SEQUENCE [LARGE SCALE GENOMIC DNA]</scope>
    <source>
        <strain evidence="11">CG_4_9_14_3_um_filter_33_16</strain>
    </source>
</reference>
<dbReference type="GO" id="GO:0007035">
    <property type="term" value="P:vacuolar acidification"/>
    <property type="evidence" value="ECO:0007669"/>
    <property type="project" value="TreeGrafter"/>
</dbReference>
<dbReference type="PANTHER" id="PTHR11629">
    <property type="entry name" value="VACUOLAR PROTON ATPASES"/>
    <property type="match status" value="1"/>
</dbReference>